<dbReference type="EMBL" id="AGNL01036297">
    <property type="protein sequence ID" value="EJK54144.1"/>
    <property type="molecule type" value="Genomic_DNA"/>
</dbReference>
<gene>
    <name evidence="1" type="ORF">THAOC_26294</name>
</gene>
<comment type="caution">
    <text evidence="1">The sequence shown here is derived from an EMBL/GenBank/DDBJ whole genome shotgun (WGS) entry which is preliminary data.</text>
</comment>
<keyword evidence="2" id="KW-1185">Reference proteome</keyword>
<reference evidence="1 2" key="1">
    <citation type="journal article" date="2012" name="Genome Biol.">
        <title>Genome and low-iron response of an oceanic diatom adapted to chronic iron limitation.</title>
        <authorList>
            <person name="Lommer M."/>
            <person name="Specht M."/>
            <person name="Roy A.S."/>
            <person name="Kraemer L."/>
            <person name="Andreson R."/>
            <person name="Gutowska M.A."/>
            <person name="Wolf J."/>
            <person name="Bergner S.V."/>
            <person name="Schilhabel M.B."/>
            <person name="Klostermeier U.C."/>
            <person name="Beiko R.G."/>
            <person name="Rosenstiel P."/>
            <person name="Hippler M."/>
            <person name="Laroche J."/>
        </authorList>
    </citation>
    <scope>NUCLEOTIDE SEQUENCE [LARGE SCALE GENOMIC DNA]</scope>
    <source>
        <strain evidence="1 2">CCMP1005</strain>
    </source>
</reference>
<dbReference type="AlphaFoldDB" id="K0RPD5"/>
<accession>K0RPD5</accession>
<proteinExistence type="predicted"/>
<sequence length="84" mass="9292">MTEAILWLQMFAFPGYARVPWSARSSRVSPAASPLTLSMFPRPFRLALEPVEFPLPLLALLPSACAEYTADWDWPADGAALPSR</sequence>
<protein>
    <submittedName>
        <fullName evidence="1">Uncharacterized protein</fullName>
    </submittedName>
</protein>
<evidence type="ECO:0000313" key="1">
    <source>
        <dbReference type="EMBL" id="EJK54144.1"/>
    </source>
</evidence>
<evidence type="ECO:0000313" key="2">
    <source>
        <dbReference type="Proteomes" id="UP000266841"/>
    </source>
</evidence>
<name>K0RPD5_THAOC</name>
<dbReference type="Proteomes" id="UP000266841">
    <property type="component" value="Unassembled WGS sequence"/>
</dbReference>
<organism evidence="1 2">
    <name type="scientific">Thalassiosira oceanica</name>
    <name type="common">Marine diatom</name>
    <dbReference type="NCBI Taxonomy" id="159749"/>
    <lineage>
        <taxon>Eukaryota</taxon>
        <taxon>Sar</taxon>
        <taxon>Stramenopiles</taxon>
        <taxon>Ochrophyta</taxon>
        <taxon>Bacillariophyta</taxon>
        <taxon>Coscinodiscophyceae</taxon>
        <taxon>Thalassiosirophycidae</taxon>
        <taxon>Thalassiosirales</taxon>
        <taxon>Thalassiosiraceae</taxon>
        <taxon>Thalassiosira</taxon>
    </lineage>
</organism>